<dbReference type="Pfam" id="PF13600">
    <property type="entry name" value="DUF4140"/>
    <property type="match status" value="1"/>
</dbReference>
<feature type="domain" description="DUF4139" evidence="3">
    <location>
        <begin position="216"/>
        <end position="619"/>
    </location>
</feature>
<evidence type="ECO:0000259" key="4">
    <source>
        <dbReference type="Pfam" id="PF13600"/>
    </source>
</evidence>
<feature type="chain" id="PRO_5020634263" evidence="2">
    <location>
        <begin position="19"/>
        <end position="626"/>
    </location>
</feature>
<evidence type="ECO:0000256" key="2">
    <source>
        <dbReference type="SAM" id="SignalP"/>
    </source>
</evidence>
<gene>
    <name evidence="5" type="ORF">CLV25_107127</name>
</gene>
<dbReference type="PANTHER" id="PTHR31005">
    <property type="entry name" value="DUF4139 DOMAIN-CONTAINING PROTEIN"/>
    <property type="match status" value="1"/>
</dbReference>
<dbReference type="PANTHER" id="PTHR31005:SF8">
    <property type="entry name" value="DUF4139 DOMAIN-CONTAINING PROTEIN"/>
    <property type="match status" value="1"/>
</dbReference>
<dbReference type="InterPro" id="IPR025554">
    <property type="entry name" value="DUF4140"/>
</dbReference>
<dbReference type="Gene3D" id="2.60.40.1120">
    <property type="entry name" value="Carboxypeptidase-like, regulatory domain"/>
    <property type="match status" value="1"/>
</dbReference>
<sequence>MKKILTLVLMVLCAGAFAQEKKDIVVKSDITDATVFINGAQVIRKKAVDITPGKSTLKFVGLSPYLDAKSVQVKVNGQITVLSVNHQLNYIDSAAQSKSVDQLLEKKKTIEDKLTVEKTSLDIVNEEFSFLKDNRAIGGKNQEVSLNNLKETSNFYRERIATLKMKELEINKSIDNLQAEKAKLENQIRQISTTPKQPTSEVLVKVDAKSPIRCEMELSYYVNNAGWFPSYDIRAKSIEDPIELTYKANIHQNTLEDWKNVRLKLSSTNPNQGNVAPQLQTYFLNYSTTPPRYNVTSNQVSGRIIDAETNEAIPGASIIIKGSTIGTSSDVNGAYSLSLPNSSCELQVSFIGYLPQVLRVNSPSMNVYLRPDMQKLDEFVVTAYGIKRESTSEEGNRRGTGGASKPLRIRGTSSLAIPVAQVENQTSVEFEIKTPYTISSDNKSTTVEIESYAMDAGFEYYCVPKVDKDAFLIANITNWEQYNLLEGEANIFFENTFVGKSVLDVRHISDTLSLSLGRDKSVQVKREKAKELTTKKLFASKKEDSRTWHISVRNGKKSPISMILYDQVPVSTNDEIEVTTETLSGGNLNKEKGEVKWTFKLDPSAKKEIDLKYTVKYPKERTLNIE</sequence>
<dbReference type="Pfam" id="PF13715">
    <property type="entry name" value="CarbopepD_reg_2"/>
    <property type="match status" value="1"/>
</dbReference>
<reference evidence="5 6" key="1">
    <citation type="submission" date="2019-03" db="EMBL/GenBank/DDBJ databases">
        <title>Genomic Encyclopedia of Archaeal and Bacterial Type Strains, Phase II (KMG-II): from individual species to whole genera.</title>
        <authorList>
            <person name="Goeker M."/>
        </authorList>
    </citation>
    <scope>NUCLEOTIDE SEQUENCE [LARGE SCALE GENOMIC DNA]</scope>
    <source>
        <strain evidence="5 6">RL-C</strain>
    </source>
</reference>
<comment type="caution">
    <text evidence="5">The sequence shown here is derived from an EMBL/GenBank/DDBJ whole genome shotgun (WGS) entry which is preliminary data.</text>
</comment>
<keyword evidence="1" id="KW-0175">Coiled coil</keyword>
<dbReference type="InterPro" id="IPR008969">
    <property type="entry name" value="CarboxyPept-like_regulatory"/>
</dbReference>
<evidence type="ECO:0000313" key="6">
    <source>
        <dbReference type="Proteomes" id="UP000294830"/>
    </source>
</evidence>
<protein>
    <submittedName>
        <fullName evidence="5">Uncharacterized protein (TIGR02231 family)</fullName>
    </submittedName>
</protein>
<dbReference type="NCBIfam" id="TIGR02231">
    <property type="entry name" value="mucoidy inhibitor MuiA family protein"/>
    <property type="match status" value="2"/>
</dbReference>
<name>A0A4R2EFH9_9BACT</name>
<evidence type="ECO:0000256" key="1">
    <source>
        <dbReference type="SAM" id="Coils"/>
    </source>
</evidence>
<evidence type="ECO:0000259" key="3">
    <source>
        <dbReference type="Pfam" id="PF13598"/>
    </source>
</evidence>
<evidence type="ECO:0000313" key="5">
    <source>
        <dbReference type="EMBL" id="TCN67668.1"/>
    </source>
</evidence>
<dbReference type="Pfam" id="PF13598">
    <property type="entry name" value="DUF4139"/>
    <property type="match status" value="1"/>
</dbReference>
<proteinExistence type="predicted"/>
<feature type="domain" description="DUF4140" evidence="4">
    <location>
        <begin position="33"/>
        <end position="131"/>
    </location>
</feature>
<dbReference type="OrthoDB" id="1096764at2"/>
<keyword evidence="2" id="KW-0732">Signal</keyword>
<keyword evidence="6" id="KW-1185">Reference proteome</keyword>
<dbReference type="SUPFAM" id="SSF49464">
    <property type="entry name" value="Carboxypeptidase regulatory domain-like"/>
    <property type="match status" value="1"/>
</dbReference>
<dbReference type="InterPro" id="IPR011935">
    <property type="entry name" value="CHP02231"/>
</dbReference>
<feature type="coiled-coil region" evidence="1">
    <location>
        <begin position="146"/>
        <end position="194"/>
    </location>
</feature>
<organism evidence="5 6">
    <name type="scientific">Acetobacteroides hydrogenigenes</name>
    <dbReference type="NCBI Taxonomy" id="979970"/>
    <lineage>
        <taxon>Bacteria</taxon>
        <taxon>Pseudomonadati</taxon>
        <taxon>Bacteroidota</taxon>
        <taxon>Bacteroidia</taxon>
        <taxon>Bacteroidales</taxon>
        <taxon>Rikenellaceae</taxon>
        <taxon>Acetobacteroides</taxon>
    </lineage>
</organism>
<dbReference type="Proteomes" id="UP000294830">
    <property type="component" value="Unassembled WGS sequence"/>
</dbReference>
<dbReference type="RefSeq" id="WP_131839301.1">
    <property type="nucleotide sequence ID" value="NZ_SLWB01000007.1"/>
</dbReference>
<dbReference type="AlphaFoldDB" id="A0A4R2EFH9"/>
<dbReference type="EMBL" id="SLWB01000007">
    <property type="protein sequence ID" value="TCN67668.1"/>
    <property type="molecule type" value="Genomic_DNA"/>
</dbReference>
<accession>A0A4R2EFH9</accession>
<feature type="signal peptide" evidence="2">
    <location>
        <begin position="1"/>
        <end position="18"/>
    </location>
</feature>
<dbReference type="InterPro" id="IPR037291">
    <property type="entry name" value="DUF4139"/>
</dbReference>